<name>T1GD06_MEGSC</name>
<feature type="compositionally biased region" description="Polar residues" evidence="1">
    <location>
        <begin position="96"/>
        <end position="112"/>
    </location>
</feature>
<dbReference type="Proteomes" id="UP000015102">
    <property type="component" value="Unassembled WGS sequence"/>
</dbReference>
<reference evidence="2" key="2">
    <citation type="submission" date="2015-06" db="UniProtKB">
        <authorList>
            <consortium name="EnsemblMetazoa"/>
        </authorList>
    </citation>
    <scope>IDENTIFICATION</scope>
</reference>
<protein>
    <submittedName>
        <fullName evidence="2">Uncharacterized protein</fullName>
    </submittedName>
</protein>
<accession>T1GD06</accession>
<dbReference type="STRING" id="36166.T1GD06"/>
<feature type="compositionally biased region" description="Pro residues" evidence="1">
    <location>
        <begin position="235"/>
        <end position="245"/>
    </location>
</feature>
<feature type="compositionally biased region" description="Polar residues" evidence="1">
    <location>
        <begin position="180"/>
        <end position="189"/>
    </location>
</feature>
<dbReference type="AlphaFoldDB" id="T1GD06"/>
<feature type="compositionally biased region" description="Polar residues" evidence="1">
    <location>
        <begin position="158"/>
        <end position="167"/>
    </location>
</feature>
<dbReference type="EnsemblMetazoa" id="MESCA001184-RA">
    <property type="protein sequence ID" value="MESCA001184-PA"/>
    <property type="gene ID" value="MESCA001184"/>
</dbReference>
<feature type="compositionally biased region" description="Low complexity" evidence="1">
    <location>
        <begin position="223"/>
        <end position="234"/>
    </location>
</feature>
<dbReference type="EMBL" id="CAQQ02027918">
    <property type="status" value="NOT_ANNOTATED_CDS"/>
    <property type="molecule type" value="Genomic_DNA"/>
</dbReference>
<sequence length="445" mass="47836">MPIPPNQNTPTGLSEPTNYDMKYGMHTSDIEMKYIPPTVPPHHHDLSMKYPGIQGHDVGMKPFSDHSLKIPQEASNMGKLHPPTQSLGQMHPHHQQLPTNQSDGQTTQNHQIGRQPYDPSLLKFGIPPTHHQPPPQEQSTGKQSYHGENLIKAPQTPSPYSESSQQGHKYPPSESPIDASASSRSTPNQEGMPPIPAPIPTSQPHYLQHPNSSIPPPGHHPGHFLQSHPGLSLPPHHPSAVPPTSQPNSQQTVVPQSPLGNHPSTNQAMSTAAAVAAERDRHASMLRQQSPHMTPPPTSSSASAAAATAALMASPHSKLYPGGPPQGQRGLGTSPPPHLRPGASPPVIRHPQMPLPLPIPGIPQMPQNPYGHPLLHSPMFYPHHNPFNAPYGYPYGPSPFSYMKPPTGPGGPLDPATAAVMAGHHHGLPPSRPEPEPRPNSPRNT</sequence>
<feature type="compositionally biased region" description="Low complexity" evidence="1">
    <location>
        <begin position="299"/>
        <end position="317"/>
    </location>
</feature>
<proteinExistence type="predicted"/>
<keyword evidence="3" id="KW-1185">Reference proteome</keyword>
<dbReference type="EMBL" id="CAQQ02027919">
    <property type="status" value="NOT_ANNOTATED_CDS"/>
    <property type="molecule type" value="Genomic_DNA"/>
</dbReference>
<organism evidence="2 3">
    <name type="scientific">Megaselia scalaris</name>
    <name type="common">Humpbacked fly</name>
    <name type="synonym">Phora scalaris</name>
    <dbReference type="NCBI Taxonomy" id="36166"/>
    <lineage>
        <taxon>Eukaryota</taxon>
        <taxon>Metazoa</taxon>
        <taxon>Ecdysozoa</taxon>
        <taxon>Arthropoda</taxon>
        <taxon>Hexapoda</taxon>
        <taxon>Insecta</taxon>
        <taxon>Pterygota</taxon>
        <taxon>Neoptera</taxon>
        <taxon>Endopterygota</taxon>
        <taxon>Diptera</taxon>
        <taxon>Brachycera</taxon>
        <taxon>Muscomorpha</taxon>
        <taxon>Platypezoidea</taxon>
        <taxon>Phoridae</taxon>
        <taxon>Megaseliini</taxon>
        <taxon>Megaselia</taxon>
    </lineage>
</organism>
<feature type="compositionally biased region" description="Polar residues" evidence="1">
    <location>
        <begin position="246"/>
        <end position="270"/>
    </location>
</feature>
<dbReference type="OMA" id="HGYNEGP"/>
<reference evidence="3" key="1">
    <citation type="submission" date="2013-02" db="EMBL/GenBank/DDBJ databases">
        <authorList>
            <person name="Hughes D."/>
        </authorList>
    </citation>
    <scope>NUCLEOTIDE SEQUENCE</scope>
    <source>
        <strain>Durham</strain>
        <strain evidence="3">NC isolate 2 -- Noor lab</strain>
    </source>
</reference>
<evidence type="ECO:0000313" key="2">
    <source>
        <dbReference type="EnsemblMetazoa" id="MESCA001184-PA"/>
    </source>
</evidence>
<feature type="region of interest" description="Disordered" evidence="1">
    <location>
        <begin position="74"/>
        <end position="352"/>
    </location>
</feature>
<evidence type="ECO:0000256" key="1">
    <source>
        <dbReference type="SAM" id="MobiDB-lite"/>
    </source>
</evidence>
<dbReference type="HOGENOM" id="CLU_615806_0_0_1"/>
<feature type="compositionally biased region" description="Polar residues" evidence="1">
    <location>
        <begin position="202"/>
        <end position="212"/>
    </location>
</feature>
<feature type="region of interest" description="Disordered" evidence="1">
    <location>
        <begin position="403"/>
        <end position="445"/>
    </location>
</feature>
<evidence type="ECO:0000313" key="3">
    <source>
        <dbReference type="Proteomes" id="UP000015102"/>
    </source>
</evidence>